<feature type="domain" description="Arb2" evidence="1">
    <location>
        <begin position="188"/>
        <end position="278"/>
    </location>
</feature>
<dbReference type="Gene3D" id="3.40.50.1820">
    <property type="entry name" value="alpha/beta hydrolase"/>
    <property type="match status" value="1"/>
</dbReference>
<dbReference type="EMBL" id="OV170225">
    <property type="protein sequence ID" value="CAH0725095.1"/>
    <property type="molecule type" value="Genomic_DNA"/>
</dbReference>
<dbReference type="SUPFAM" id="SSF53474">
    <property type="entry name" value="alpha/beta-Hydrolases"/>
    <property type="match status" value="1"/>
</dbReference>
<proteinExistence type="predicted"/>
<reference evidence="2" key="1">
    <citation type="submission" date="2021-12" db="EMBL/GenBank/DDBJ databases">
        <authorList>
            <person name="Martin H S."/>
        </authorList>
    </citation>
    <scope>NUCLEOTIDE SEQUENCE</scope>
</reference>
<dbReference type="Proteomes" id="UP000838878">
    <property type="component" value="Chromosome 5"/>
</dbReference>
<dbReference type="GO" id="GO:0035197">
    <property type="term" value="F:siRNA binding"/>
    <property type="evidence" value="ECO:0007669"/>
    <property type="project" value="TreeGrafter"/>
</dbReference>
<gene>
    <name evidence="2" type="ORF">BINO364_LOCUS10714</name>
</gene>
<dbReference type="InterPro" id="IPR053858">
    <property type="entry name" value="Arb2_dom"/>
</dbReference>
<dbReference type="GO" id="GO:0005634">
    <property type="term" value="C:nucleus"/>
    <property type="evidence" value="ECO:0007669"/>
    <property type="project" value="TreeGrafter"/>
</dbReference>
<evidence type="ECO:0000259" key="1">
    <source>
        <dbReference type="Pfam" id="PF22749"/>
    </source>
</evidence>
<accession>A0A8J9VQN9</accession>
<feature type="domain" description="Arb2" evidence="1">
    <location>
        <begin position="37"/>
        <end position="184"/>
    </location>
</feature>
<protein>
    <recommendedName>
        <fullName evidence="1">Arb2 domain-containing protein</fullName>
    </recommendedName>
</protein>
<dbReference type="AlphaFoldDB" id="A0A8J9VQN9"/>
<keyword evidence="3" id="KW-1185">Reference proteome</keyword>
<dbReference type="PANTHER" id="PTHR21357:SF4">
    <property type="entry name" value="FAM172 FAMILY PROTEIN HOMOLOG CG10038"/>
    <property type="match status" value="1"/>
</dbReference>
<dbReference type="PANTHER" id="PTHR21357">
    <property type="entry name" value="FAM172 FAMILY PROTEIN HOMOLOG CG10038"/>
    <property type="match status" value="1"/>
</dbReference>
<organism evidence="2 3">
    <name type="scientific">Brenthis ino</name>
    <name type="common">lesser marbled fritillary</name>
    <dbReference type="NCBI Taxonomy" id="405034"/>
    <lineage>
        <taxon>Eukaryota</taxon>
        <taxon>Metazoa</taxon>
        <taxon>Ecdysozoa</taxon>
        <taxon>Arthropoda</taxon>
        <taxon>Hexapoda</taxon>
        <taxon>Insecta</taxon>
        <taxon>Pterygota</taxon>
        <taxon>Neoptera</taxon>
        <taxon>Endopterygota</taxon>
        <taxon>Lepidoptera</taxon>
        <taxon>Glossata</taxon>
        <taxon>Ditrysia</taxon>
        <taxon>Papilionoidea</taxon>
        <taxon>Nymphalidae</taxon>
        <taxon>Heliconiinae</taxon>
        <taxon>Argynnini</taxon>
        <taxon>Brenthis</taxon>
    </lineage>
</organism>
<dbReference type="InterPro" id="IPR048263">
    <property type="entry name" value="Arb2"/>
</dbReference>
<evidence type="ECO:0000313" key="3">
    <source>
        <dbReference type="Proteomes" id="UP000838878"/>
    </source>
</evidence>
<name>A0A8J9VQN9_9NEOP</name>
<dbReference type="GO" id="GO:0031048">
    <property type="term" value="P:regulatory ncRNA-mediated heterochromatin formation"/>
    <property type="evidence" value="ECO:0007669"/>
    <property type="project" value="TreeGrafter"/>
</dbReference>
<dbReference type="Pfam" id="PF22749">
    <property type="entry name" value="Arb2"/>
    <property type="match status" value="2"/>
</dbReference>
<dbReference type="InterPro" id="IPR029058">
    <property type="entry name" value="AB_hydrolase_fold"/>
</dbReference>
<dbReference type="OrthoDB" id="421951at2759"/>
<feature type="non-terminal residue" evidence="2">
    <location>
        <position position="320"/>
    </location>
</feature>
<sequence>MNRLRLLFKTLKLSRNIPLRRANNNFLPTVVTMTAVKTIKDLGYAFNTEGQLRKINENGQPGDEPFQFNISNDHQECQAHYEVLGEAITEHIYYLLETEVNLKRLPVPKGSKEENGTFIFVSEDYDTKDVVLVLIHGSGAVRAGQWARSLIINDCLDNGSQIPYIKQAQAKGYGIIVLNSNDNYRGDKKIPHSGSSEDHAKYVWKEYIANVKASSILILAHSYGGVLTVTLADKEKKVFEKKVKAVALTDSVHGFSGVKISNYLKNVSRNWISSTSPLDTPMKTPEFDINRVSAGHPKHEMTSCKCIESVFKFFEEKLKE</sequence>
<evidence type="ECO:0000313" key="2">
    <source>
        <dbReference type="EMBL" id="CAH0725095.1"/>
    </source>
</evidence>